<dbReference type="Proteomes" id="UP000008207">
    <property type="component" value="Chromosome"/>
</dbReference>
<dbReference type="AlphaFoldDB" id="B8IIY8"/>
<reference evidence="1 2" key="1">
    <citation type="submission" date="2009-01" db="EMBL/GenBank/DDBJ databases">
        <title>Complete sequence of chromosome of Methylobacterium nodulans ORS 2060.</title>
        <authorList>
            <consortium name="US DOE Joint Genome Institute"/>
            <person name="Lucas S."/>
            <person name="Copeland A."/>
            <person name="Lapidus A."/>
            <person name="Glavina del Rio T."/>
            <person name="Dalin E."/>
            <person name="Tice H."/>
            <person name="Bruce D."/>
            <person name="Goodwin L."/>
            <person name="Pitluck S."/>
            <person name="Sims D."/>
            <person name="Brettin T."/>
            <person name="Detter J.C."/>
            <person name="Han C."/>
            <person name="Larimer F."/>
            <person name="Land M."/>
            <person name="Hauser L."/>
            <person name="Kyrpides N."/>
            <person name="Ivanova N."/>
            <person name="Marx C.J."/>
            <person name="Richardson P."/>
        </authorList>
    </citation>
    <scope>NUCLEOTIDE SEQUENCE [LARGE SCALE GENOMIC DNA]</scope>
    <source>
        <strain evidence="2">LMG 21967 / CNCM I-2342 / ORS 2060</strain>
    </source>
</reference>
<accession>B8IIY8</accession>
<name>B8IIY8_METNO</name>
<evidence type="ECO:0008006" key="3">
    <source>
        <dbReference type="Google" id="ProtNLM"/>
    </source>
</evidence>
<protein>
    <recommendedName>
        <fullName evidence="3">HTH cro/C1-type domain-containing protein</fullName>
    </recommendedName>
</protein>
<dbReference type="InterPro" id="IPR010982">
    <property type="entry name" value="Lambda_DNA-bd_dom_sf"/>
</dbReference>
<dbReference type="KEGG" id="mno:Mnod_7043"/>
<organism evidence="1 2">
    <name type="scientific">Methylobacterium nodulans (strain LMG 21967 / CNCM I-2342 / ORS 2060)</name>
    <dbReference type="NCBI Taxonomy" id="460265"/>
    <lineage>
        <taxon>Bacteria</taxon>
        <taxon>Pseudomonadati</taxon>
        <taxon>Pseudomonadota</taxon>
        <taxon>Alphaproteobacteria</taxon>
        <taxon>Hyphomicrobiales</taxon>
        <taxon>Methylobacteriaceae</taxon>
        <taxon>Methylobacterium</taxon>
    </lineage>
</organism>
<keyword evidence="2" id="KW-1185">Reference proteome</keyword>
<dbReference type="SUPFAM" id="SSF47413">
    <property type="entry name" value="lambda repressor-like DNA-binding domains"/>
    <property type="match status" value="1"/>
</dbReference>
<dbReference type="HOGENOM" id="CLU_2634039_0_0_5"/>
<dbReference type="EMBL" id="CP001349">
    <property type="protein sequence ID" value="ACL61783.1"/>
    <property type="molecule type" value="Genomic_DNA"/>
</dbReference>
<evidence type="ECO:0000313" key="2">
    <source>
        <dbReference type="Proteomes" id="UP000008207"/>
    </source>
</evidence>
<dbReference type="GO" id="GO:0003677">
    <property type="term" value="F:DNA binding"/>
    <property type="evidence" value="ECO:0007669"/>
    <property type="project" value="InterPro"/>
</dbReference>
<evidence type="ECO:0000313" key="1">
    <source>
        <dbReference type="EMBL" id="ACL61783.1"/>
    </source>
</evidence>
<dbReference type="STRING" id="460265.Mnod_7043"/>
<sequence>MTDREFRMALAELGLTQSAAARLLRVEAGTVGRWARGETRVPGTAEAFLRLLVTAGITGEAAIRLASGVTEDPGDRD</sequence>
<dbReference type="Gene3D" id="1.10.260.40">
    <property type="entry name" value="lambda repressor-like DNA-binding domains"/>
    <property type="match status" value="1"/>
</dbReference>
<proteinExistence type="predicted"/>
<dbReference type="eggNOG" id="COG2944">
    <property type="taxonomic scope" value="Bacteria"/>
</dbReference>
<gene>
    <name evidence="1" type="ordered locus">Mnod_7043</name>
</gene>